<evidence type="ECO:0000313" key="1">
    <source>
        <dbReference type="EMBL" id="MDI9259648.1"/>
    </source>
</evidence>
<organism evidence="1 2">
    <name type="scientific">Alicyclobacillus sendaiensis PA2</name>
    <dbReference type="NCBI Taxonomy" id="3029425"/>
    <lineage>
        <taxon>Bacteria</taxon>
        <taxon>Bacillati</taxon>
        <taxon>Bacillota</taxon>
        <taxon>Bacilli</taxon>
        <taxon>Bacillales</taxon>
        <taxon>Alicyclobacillaceae</taxon>
        <taxon>Alicyclobacillus</taxon>
    </lineage>
</organism>
<dbReference type="EMBL" id="JASGCB010000006">
    <property type="protein sequence ID" value="MDI9259648.1"/>
    <property type="molecule type" value="Genomic_DNA"/>
</dbReference>
<comment type="caution">
    <text evidence="1">The sequence shown here is derived from an EMBL/GenBank/DDBJ whole genome shotgun (WGS) entry which is preliminary data.</text>
</comment>
<keyword evidence="2" id="KW-1185">Reference proteome</keyword>
<dbReference type="Proteomes" id="UP001529245">
    <property type="component" value="Unassembled WGS sequence"/>
</dbReference>
<protein>
    <recommendedName>
        <fullName evidence="3">Sporulation protein YjcZ</fullName>
    </recommendedName>
</protein>
<evidence type="ECO:0000313" key="2">
    <source>
        <dbReference type="Proteomes" id="UP001529245"/>
    </source>
</evidence>
<dbReference type="RefSeq" id="WP_283203198.1">
    <property type="nucleotide sequence ID" value="NZ_JASGCB010000006.1"/>
</dbReference>
<gene>
    <name evidence="1" type="ORF">QID03_05560</name>
</gene>
<sequence>MGTFGGYTRWAVVFLIIFVLFFLLVPAVGAAPAPSCGCGVGTGAGAYGVY</sequence>
<name>A0ABT6XX25_ALISE</name>
<accession>A0ABT6XX25</accession>
<reference evidence="1 2" key="1">
    <citation type="submission" date="2023-04" db="EMBL/GenBank/DDBJ databases">
        <title>A. sendaiensis sub sp. chiapanensis a novel subspecie with specific adaptation in bacterial cell wall isolated from an active volcano.</title>
        <authorList>
            <person name="Alvarez Gutierrez P.E."/>
            <person name="Ortiz Cortes L.Y."/>
        </authorList>
    </citation>
    <scope>NUCLEOTIDE SEQUENCE [LARGE SCALE GENOMIC DNA]</scope>
    <source>
        <strain evidence="1 2">PA2</strain>
    </source>
</reference>
<proteinExistence type="predicted"/>
<evidence type="ECO:0008006" key="3">
    <source>
        <dbReference type="Google" id="ProtNLM"/>
    </source>
</evidence>